<dbReference type="Proteomes" id="UP001476583">
    <property type="component" value="Chromosome"/>
</dbReference>
<feature type="domain" description="AB hydrolase-1" evidence="1">
    <location>
        <begin position="31"/>
        <end position="268"/>
    </location>
</feature>
<organism evidence="2 3">
    <name type="scientific">Ectopseudomonas mendocina</name>
    <name type="common">Pseudomonas mendocina</name>
    <dbReference type="NCBI Taxonomy" id="300"/>
    <lineage>
        <taxon>Bacteria</taxon>
        <taxon>Pseudomonadati</taxon>
        <taxon>Pseudomonadota</taxon>
        <taxon>Gammaproteobacteria</taxon>
        <taxon>Pseudomonadales</taxon>
        <taxon>Pseudomonadaceae</taxon>
        <taxon>Ectopseudomonas</taxon>
    </lineage>
</organism>
<dbReference type="InterPro" id="IPR029058">
    <property type="entry name" value="AB_hydrolase_fold"/>
</dbReference>
<protein>
    <submittedName>
        <fullName evidence="2">Alpha/beta hydrolase</fullName>
    </submittedName>
</protein>
<accession>A0ABZ2RIG6</accession>
<keyword evidence="2" id="KW-0378">Hydrolase</keyword>
<evidence type="ECO:0000313" key="3">
    <source>
        <dbReference type="Proteomes" id="UP001476583"/>
    </source>
</evidence>
<gene>
    <name evidence="2" type="ORF">WG219_21490</name>
</gene>
<evidence type="ECO:0000259" key="1">
    <source>
        <dbReference type="Pfam" id="PF00561"/>
    </source>
</evidence>
<keyword evidence="3" id="KW-1185">Reference proteome</keyword>
<dbReference type="SUPFAM" id="SSF53474">
    <property type="entry name" value="alpha/beta-Hydrolases"/>
    <property type="match status" value="1"/>
</dbReference>
<dbReference type="InterPro" id="IPR050228">
    <property type="entry name" value="Carboxylesterase_BioH"/>
</dbReference>
<dbReference type="PANTHER" id="PTHR43194:SF2">
    <property type="entry name" value="PEROXISOMAL MEMBRANE PROTEIN LPX1"/>
    <property type="match status" value="1"/>
</dbReference>
<dbReference type="PRINTS" id="PR00111">
    <property type="entry name" value="ABHYDROLASE"/>
</dbReference>
<dbReference type="InterPro" id="IPR000073">
    <property type="entry name" value="AB_hydrolase_1"/>
</dbReference>
<evidence type="ECO:0000313" key="2">
    <source>
        <dbReference type="EMBL" id="WXL25833.1"/>
    </source>
</evidence>
<dbReference type="GO" id="GO:0016787">
    <property type="term" value="F:hydrolase activity"/>
    <property type="evidence" value="ECO:0007669"/>
    <property type="project" value="UniProtKB-KW"/>
</dbReference>
<sequence>MPIESPSESQFVLVDGVRLHYQVLGNDTGRPPIIFTHGGGPGSTAWSNFRLSAATFAAHHRCYFLDLPQFGRSDMVLVQGPLWSWHARKMLGFMDAVGIVKAHLINQSFGGGVALRLAADNPERVARIITIGSQPVDQGALAPLPLFSKHAANLMSDYYLEGGGPSLEKMRVLLQRYELHDDKCLDSENLRLRFQASNNPGYIQLLKTPGAFGDWENLLPVLNQIESPVLLCWGLHDWFGSVDVPMMMLNRLRDGNLHVFGNAAHHLQTECPDAFNRLASCFIGAEQ</sequence>
<name>A0ABZ2RIG6_ECTME</name>
<proteinExistence type="predicted"/>
<dbReference type="Gene3D" id="3.40.50.1820">
    <property type="entry name" value="alpha/beta hydrolase"/>
    <property type="match status" value="1"/>
</dbReference>
<dbReference type="EMBL" id="CP148074">
    <property type="protein sequence ID" value="WXL25833.1"/>
    <property type="molecule type" value="Genomic_DNA"/>
</dbReference>
<dbReference type="PANTHER" id="PTHR43194">
    <property type="entry name" value="HYDROLASE ALPHA/BETA FOLD FAMILY"/>
    <property type="match status" value="1"/>
</dbReference>
<reference evidence="2 3" key="1">
    <citation type="submission" date="2024-03" db="EMBL/GenBank/DDBJ databases">
        <title>Complete genome of BD2.</title>
        <authorList>
            <person name="Cao G."/>
        </authorList>
    </citation>
    <scope>NUCLEOTIDE SEQUENCE [LARGE SCALE GENOMIC DNA]</scope>
    <source>
        <strain evidence="2 3">BD2</strain>
    </source>
</reference>
<dbReference type="Pfam" id="PF00561">
    <property type="entry name" value="Abhydrolase_1"/>
    <property type="match status" value="1"/>
</dbReference>